<reference evidence="11" key="1">
    <citation type="submission" date="2025-08" db="UniProtKB">
        <authorList>
            <consortium name="Ensembl"/>
        </authorList>
    </citation>
    <scope>IDENTIFICATION</scope>
</reference>
<dbReference type="GeneID" id="112155469"/>
<evidence type="ECO:0000313" key="12">
    <source>
        <dbReference type="Proteomes" id="UP000261560"/>
    </source>
</evidence>
<dbReference type="OMA" id="EVFTMEY"/>
<evidence type="ECO:0000313" key="11">
    <source>
        <dbReference type="Ensembl" id="ENSOMEP00000020092.1"/>
    </source>
</evidence>
<dbReference type="FunFam" id="3.90.226.10:FF:000026">
    <property type="entry name" value="3-hydroxyisobutyryl-CoA hydrolase, mitochondrial"/>
    <property type="match status" value="1"/>
</dbReference>
<dbReference type="GO" id="GO:0005739">
    <property type="term" value="C:mitochondrion"/>
    <property type="evidence" value="ECO:0007669"/>
    <property type="project" value="UniProtKB-SubCell"/>
</dbReference>
<dbReference type="Pfam" id="PF16113">
    <property type="entry name" value="ECH_2"/>
    <property type="match status" value="1"/>
</dbReference>
<protein>
    <recommendedName>
        <fullName evidence="9">3-hydroxyisobutyryl-CoA hydrolase</fullName>
        <shortName evidence="9">HIB-CoA hydrolase</shortName>
        <shortName evidence="9">HIBYL-CoA-H</shortName>
        <ecNumber evidence="9">3.1.2.4</ecNumber>
    </recommendedName>
    <alternativeName>
        <fullName evidence="9">3-hydroxyisobutyryl-coenzyme A hydrolase</fullName>
    </alternativeName>
</protein>
<evidence type="ECO:0000256" key="8">
    <source>
        <dbReference type="ARBA" id="ARBA00024871"/>
    </source>
</evidence>
<evidence type="ECO:0000256" key="6">
    <source>
        <dbReference type="ARBA" id="ARBA00022801"/>
    </source>
</evidence>
<comment type="similarity">
    <text evidence="4 9">Belongs to the enoyl-CoA hydratase/isomerase family.</text>
</comment>
<dbReference type="Proteomes" id="UP000261560">
    <property type="component" value="Unplaced"/>
</dbReference>
<comment type="function">
    <text evidence="8">Hydrolyzes 3-hydroxyisobutyryl-CoA (HIBYL-CoA), a saline catabolite. Has high activity toward isobutyryl-CoA. Could be an isobutyryl-CoA dehydrogenase that functions in valine catabolism. Also hydrolyzes 3-hydroxypropanoyl-CoA.</text>
</comment>
<dbReference type="KEGG" id="oml:112155469"/>
<dbReference type="PANTHER" id="PTHR43176:SF3">
    <property type="entry name" value="3-HYDROXYISOBUTYRYL-COA HYDROLASE, MITOCHONDRIAL"/>
    <property type="match status" value="1"/>
</dbReference>
<reference evidence="11" key="2">
    <citation type="submission" date="2025-09" db="UniProtKB">
        <authorList>
            <consortium name="Ensembl"/>
        </authorList>
    </citation>
    <scope>IDENTIFICATION</scope>
</reference>
<accession>A0A3B3CQF3</accession>
<dbReference type="EC" id="3.1.2.4" evidence="9"/>
<dbReference type="InterPro" id="IPR029045">
    <property type="entry name" value="ClpP/crotonase-like_dom_sf"/>
</dbReference>
<dbReference type="InterPro" id="IPR045004">
    <property type="entry name" value="ECH_dom"/>
</dbReference>
<dbReference type="RefSeq" id="XP_024142880.1">
    <property type="nucleotide sequence ID" value="XM_024287112.2"/>
</dbReference>
<dbReference type="InterPro" id="IPR032259">
    <property type="entry name" value="HIBYL-CoA-H"/>
</dbReference>
<evidence type="ECO:0000256" key="1">
    <source>
        <dbReference type="ARBA" id="ARBA00001709"/>
    </source>
</evidence>
<evidence type="ECO:0000256" key="4">
    <source>
        <dbReference type="ARBA" id="ARBA00005254"/>
    </source>
</evidence>
<dbReference type="PANTHER" id="PTHR43176">
    <property type="entry name" value="3-HYDROXYISOBUTYRYL-COA HYDROLASE-RELATED"/>
    <property type="match status" value="1"/>
</dbReference>
<organism evidence="11 12">
    <name type="scientific">Oryzias melastigma</name>
    <name type="common">Marine medaka</name>
    <dbReference type="NCBI Taxonomy" id="30732"/>
    <lineage>
        <taxon>Eukaryota</taxon>
        <taxon>Metazoa</taxon>
        <taxon>Chordata</taxon>
        <taxon>Craniata</taxon>
        <taxon>Vertebrata</taxon>
        <taxon>Euteleostomi</taxon>
        <taxon>Actinopterygii</taxon>
        <taxon>Neopterygii</taxon>
        <taxon>Teleostei</taxon>
        <taxon>Neoteleostei</taxon>
        <taxon>Acanthomorphata</taxon>
        <taxon>Ovalentaria</taxon>
        <taxon>Atherinomorphae</taxon>
        <taxon>Beloniformes</taxon>
        <taxon>Adrianichthyidae</taxon>
        <taxon>Oryziinae</taxon>
        <taxon>Oryzias</taxon>
    </lineage>
</organism>
<proteinExistence type="inferred from homology"/>
<dbReference type="SUPFAM" id="SSF52096">
    <property type="entry name" value="ClpP/crotonase"/>
    <property type="match status" value="1"/>
</dbReference>
<dbReference type="OrthoDB" id="1737613at2759"/>
<dbReference type="GO" id="GO:0003860">
    <property type="term" value="F:3-hydroxyisobutyryl-CoA hydrolase activity"/>
    <property type="evidence" value="ECO:0007669"/>
    <property type="project" value="UniProtKB-UniRule"/>
</dbReference>
<comment type="catalytic activity">
    <reaction evidence="1 9">
        <text>3-hydroxy-2-methylpropanoyl-CoA + H2O = 3-hydroxy-2-methylpropanoate + CoA + H(+)</text>
        <dbReference type="Rhea" id="RHEA:20888"/>
        <dbReference type="ChEBI" id="CHEBI:11805"/>
        <dbReference type="ChEBI" id="CHEBI:15377"/>
        <dbReference type="ChEBI" id="CHEBI:15378"/>
        <dbReference type="ChEBI" id="CHEBI:57287"/>
        <dbReference type="ChEBI" id="CHEBI:57340"/>
        <dbReference type="EC" id="3.1.2.4"/>
    </reaction>
</comment>
<keyword evidence="7 9" id="KW-0496">Mitochondrion</keyword>
<dbReference type="NCBIfam" id="NF004127">
    <property type="entry name" value="PRK05617.1"/>
    <property type="match status" value="1"/>
</dbReference>
<dbReference type="CDD" id="cd06558">
    <property type="entry name" value="crotonase-like"/>
    <property type="match status" value="1"/>
</dbReference>
<dbReference type="Ensembl" id="ENSOMET00000029560.1">
    <property type="protein sequence ID" value="ENSOMEP00000020092.1"/>
    <property type="gene ID" value="ENSOMEG00000021921.1"/>
</dbReference>
<evidence type="ECO:0000259" key="10">
    <source>
        <dbReference type="Pfam" id="PF16113"/>
    </source>
</evidence>
<keyword evidence="5" id="KW-0101">Branched-chain amino acid catabolism</keyword>
<keyword evidence="12" id="KW-1185">Reference proteome</keyword>
<dbReference type="PaxDb" id="30732-ENSOMEP00000020092"/>
<dbReference type="CTD" id="26275"/>
<dbReference type="Gene3D" id="3.90.226.10">
    <property type="entry name" value="2-enoyl-CoA Hydratase, Chain A, domain 1"/>
    <property type="match status" value="1"/>
</dbReference>
<name>A0A3B3CQF3_ORYME</name>
<feature type="domain" description="Enoyl-CoA hydratase/isomerase" evidence="10">
    <location>
        <begin position="42"/>
        <end position="371"/>
    </location>
</feature>
<dbReference type="GO" id="GO:0006574">
    <property type="term" value="P:L-valine catabolic process"/>
    <property type="evidence" value="ECO:0007669"/>
    <property type="project" value="UniProtKB-UniRule"/>
</dbReference>
<dbReference type="AlphaFoldDB" id="A0A3B3CQF3"/>
<dbReference type="STRING" id="30732.ENSOMEP00000020092"/>
<evidence type="ECO:0000256" key="5">
    <source>
        <dbReference type="ARBA" id="ARBA00022456"/>
    </source>
</evidence>
<comment type="pathway">
    <text evidence="3 9">Amino-acid degradation; L-valine degradation.</text>
</comment>
<keyword evidence="6 9" id="KW-0378">Hydrolase</keyword>
<evidence type="ECO:0000256" key="7">
    <source>
        <dbReference type="ARBA" id="ARBA00023128"/>
    </source>
</evidence>
<sequence>MLKSLTSTCRLKSIHRLQRIQAQMMSSHTEPEVLLEKVGRAGVITMNRPKVLNALNLTMIRQMLPQLKKWENDTETDIVIIKGAGGKAFCAGGDIRAVTEAGKVGDSLAQDFFREEYTLNNAIGSFKKPYIALINGITMGGGVGLSVHGRFRVATEKTLFAMPETAIGLFPDVGGGYFLPRLQGKLGLFLALTGFRLKGRDVQRAGVATHFVESVKIPDLENELVDLKSPSDAEVTKVLESYQNQSSMDSDKPFVLDKHLPDINRLFSASSMEGIMQNLKADGSEFAKKQSEILSKMSPTSLKITYRQLQAGAALSLQDVLVMEYRLSQACMRGCDFYEGVRAVLVDKDQSPKWNPSTLEEVSEQSVDECFSTLGEKDLTL</sequence>
<evidence type="ECO:0000256" key="9">
    <source>
        <dbReference type="RuleBase" id="RU369070"/>
    </source>
</evidence>
<comment type="subcellular location">
    <subcellularLocation>
        <location evidence="2 9">Mitochondrion</location>
    </subcellularLocation>
</comment>
<dbReference type="UniPathway" id="UPA00362"/>
<evidence type="ECO:0000256" key="3">
    <source>
        <dbReference type="ARBA" id="ARBA00005109"/>
    </source>
</evidence>
<dbReference type="GeneTree" id="ENSGT00890000139491"/>
<evidence type="ECO:0000256" key="2">
    <source>
        <dbReference type="ARBA" id="ARBA00004173"/>
    </source>
</evidence>